<comment type="caution">
    <text evidence="3">The sequence shown here is derived from an EMBL/GenBank/DDBJ whole genome shotgun (WGS) entry which is preliminary data.</text>
</comment>
<dbReference type="RefSeq" id="WP_311729094.1">
    <property type="nucleotide sequence ID" value="NZ_JAVRFD010000027.1"/>
</dbReference>
<dbReference type="EMBL" id="JAVRFD010000027">
    <property type="protein sequence ID" value="MDT0548522.1"/>
    <property type="molecule type" value="Genomic_DNA"/>
</dbReference>
<evidence type="ECO:0000313" key="3">
    <source>
        <dbReference type="EMBL" id="MDT0548522.1"/>
    </source>
</evidence>
<evidence type="ECO:0000313" key="4">
    <source>
        <dbReference type="Proteomes" id="UP001180754"/>
    </source>
</evidence>
<keyword evidence="4" id="KW-1185">Reference proteome</keyword>
<feature type="chain" id="PRO_5045491263" description="Small secreted domain DUF320" evidence="2">
    <location>
        <begin position="28"/>
        <end position="139"/>
    </location>
</feature>
<reference evidence="3" key="1">
    <citation type="submission" date="2024-05" db="EMBL/GenBank/DDBJ databases">
        <title>30 novel species of actinomycetes from the DSMZ collection.</title>
        <authorList>
            <person name="Nouioui I."/>
        </authorList>
    </citation>
    <scope>NUCLEOTIDE SEQUENCE</scope>
    <source>
        <strain evidence="3">DSM 41529</strain>
    </source>
</reference>
<accession>A0ABU2XSV0</accession>
<feature type="compositionally biased region" description="Basic residues" evidence="1">
    <location>
        <begin position="125"/>
        <end position="139"/>
    </location>
</feature>
<evidence type="ECO:0000256" key="2">
    <source>
        <dbReference type="SAM" id="SignalP"/>
    </source>
</evidence>
<feature type="signal peptide" evidence="2">
    <location>
        <begin position="1"/>
        <end position="27"/>
    </location>
</feature>
<evidence type="ECO:0000256" key="1">
    <source>
        <dbReference type="SAM" id="MobiDB-lite"/>
    </source>
</evidence>
<keyword evidence="2" id="KW-0732">Signal</keyword>
<gene>
    <name evidence="3" type="ORF">RND15_38375</name>
</gene>
<feature type="region of interest" description="Disordered" evidence="1">
    <location>
        <begin position="117"/>
        <end position="139"/>
    </location>
</feature>
<evidence type="ECO:0008006" key="5">
    <source>
        <dbReference type="Google" id="ProtNLM"/>
    </source>
</evidence>
<sequence>MQIGKKAALMAAAAGAMVIGTTGAASAHGFGSLLGSHGGIQSNSCDTSTGITANVGILAPTGDQEIGSDCINASNNGAAIQANDCDTRTGITANVAGVAPTGDQEIGSKCANIAVQQEEREHENRKHKKNKKNHRGHGY</sequence>
<organism evidence="3 4">
    <name type="scientific">Streptomyces lonegramiae</name>
    <dbReference type="NCBI Taxonomy" id="3075524"/>
    <lineage>
        <taxon>Bacteria</taxon>
        <taxon>Bacillati</taxon>
        <taxon>Actinomycetota</taxon>
        <taxon>Actinomycetes</taxon>
        <taxon>Kitasatosporales</taxon>
        <taxon>Streptomycetaceae</taxon>
        <taxon>Streptomyces</taxon>
    </lineage>
</organism>
<name>A0ABU2XSV0_9ACTN</name>
<protein>
    <recommendedName>
        <fullName evidence="5">Small secreted domain DUF320</fullName>
    </recommendedName>
</protein>
<proteinExistence type="predicted"/>
<dbReference type="Proteomes" id="UP001180754">
    <property type="component" value="Unassembled WGS sequence"/>
</dbReference>